<sequence>MFPHSQSNLGYRVLRESPRFLLSTRLAFTPKPRTQLRVDESFAEFYRKNEYDAPLSSSTIDRDSQGITVPQSRLRVYITSSSRIYSTPSKTPPRSAKAHTAKQPNSDTDYNPKATRLAAFFAQYAPEFKYQPSNPANHEFHRLQKLKGWKIPKSSKETSKEGQENPTKKKKKKKTKGEKAYKAFQDALVMQFNDTAIGFAPIPDTLKHCQQVVEQTFVNLVDLTEKREPLIKFRTEPELSSYTRKTHRIFPKKNAYARGLLRHLLRKIVRPDPKRGKTARHAVAKLKGASSKER</sequence>
<protein>
    <submittedName>
        <fullName evidence="2">Uncharacterized protein</fullName>
    </submittedName>
</protein>
<evidence type="ECO:0000313" key="2">
    <source>
        <dbReference type="EMBL" id="EFI27305.1"/>
    </source>
</evidence>
<dbReference type="VEuPathDB" id="FungiDB:CC1G_14777"/>
<dbReference type="Proteomes" id="UP000001861">
    <property type="component" value="Unassembled WGS sequence"/>
</dbReference>
<organism evidence="2 3">
    <name type="scientific">Coprinopsis cinerea (strain Okayama-7 / 130 / ATCC MYA-4618 / FGSC 9003)</name>
    <name type="common">Inky cap fungus</name>
    <name type="synonym">Hormographiella aspergillata</name>
    <dbReference type="NCBI Taxonomy" id="240176"/>
    <lineage>
        <taxon>Eukaryota</taxon>
        <taxon>Fungi</taxon>
        <taxon>Dikarya</taxon>
        <taxon>Basidiomycota</taxon>
        <taxon>Agaricomycotina</taxon>
        <taxon>Agaricomycetes</taxon>
        <taxon>Agaricomycetidae</taxon>
        <taxon>Agaricales</taxon>
        <taxon>Agaricineae</taxon>
        <taxon>Psathyrellaceae</taxon>
        <taxon>Coprinopsis</taxon>
    </lineage>
</organism>
<accession>D6RNT7</accession>
<feature type="compositionally biased region" description="Basic and acidic residues" evidence="1">
    <location>
        <begin position="154"/>
        <end position="167"/>
    </location>
</feature>
<keyword evidence="3" id="KW-1185">Reference proteome</keyword>
<dbReference type="OrthoDB" id="6105938at2759"/>
<feature type="region of interest" description="Disordered" evidence="1">
    <location>
        <begin position="273"/>
        <end position="294"/>
    </location>
</feature>
<proteinExistence type="predicted"/>
<dbReference type="OMA" id="WFGHEND"/>
<feature type="region of interest" description="Disordered" evidence="1">
    <location>
        <begin position="84"/>
        <end position="111"/>
    </location>
</feature>
<dbReference type="InParanoid" id="D6RNT7"/>
<evidence type="ECO:0000256" key="1">
    <source>
        <dbReference type="SAM" id="MobiDB-lite"/>
    </source>
</evidence>
<feature type="region of interest" description="Disordered" evidence="1">
    <location>
        <begin position="151"/>
        <end position="178"/>
    </location>
</feature>
<name>D6RNT7_COPC7</name>
<dbReference type="RefSeq" id="XP_002910799.1">
    <property type="nucleotide sequence ID" value="XM_002910753.1"/>
</dbReference>
<dbReference type="PANTHER" id="PTHR38846:SF1">
    <property type="entry name" value="C3H1-TYPE DOMAIN-CONTAINING PROTEIN"/>
    <property type="match status" value="1"/>
</dbReference>
<dbReference type="PANTHER" id="PTHR38846">
    <property type="entry name" value="C3H1-TYPE DOMAIN-CONTAINING PROTEIN"/>
    <property type="match status" value="1"/>
</dbReference>
<evidence type="ECO:0000313" key="3">
    <source>
        <dbReference type="Proteomes" id="UP000001861"/>
    </source>
</evidence>
<dbReference type="HOGENOM" id="CLU_946704_0_0_1"/>
<dbReference type="AlphaFoldDB" id="D6RNT7"/>
<comment type="caution">
    <text evidence="2">The sequence shown here is derived from an EMBL/GenBank/DDBJ whole genome shotgun (WGS) entry which is preliminary data.</text>
</comment>
<dbReference type="GeneID" id="9379125"/>
<dbReference type="KEGG" id="cci:CC1G_14777"/>
<reference evidence="2 3" key="1">
    <citation type="journal article" date="2010" name="Proc. Natl. Acad. Sci. U.S.A.">
        <title>Insights into evolution of multicellular fungi from the assembled chromosomes of the mushroom Coprinopsis cinerea (Coprinus cinereus).</title>
        <authorList>
            <person name="Stajich J.E."/>
            <person name="Wilke S.K."/>
            <person name="Ahren D."/>
            <person name="Au C.H."/>
            <person name="Birren B.W."/>
            <person name="Borodovsky M."/>
            <person name="Burns C."/>
            <person name="Canback B."/>
            <person name="Casselton L.A."/>
            <person name="Cheng C.K."/>
            <person name="Deng J."/>
            <person name="Dietrich F.S."/>
            <person name="Fargo D.C."/>
            <person name="Farman M.L."/>
            <person name="Gathman A.C."/>
            <person name="Goldberg J."/>
            <person name="Guigo R."/>
            <person name="Hoegger P.J."/>
            <person name="Hooker J.B."/>
            <person name="Huggins A."/>
            <person name="James T.Y."/>
            <person name="Kamada T."/>
            <person name="Kilaru S."/>
            <person name="Kodira C."/>
            <person name="Kues U."/>
            <person name="Kupfer D."/>
            <person name="Kwan H.S."/>
            <person name="Lomsadze A."/>
            <person name="Li W."/>
            <person name="Lilly W.W."/>
            <person name="Ma L.J."/>
            <person name="Mackey A.J."/>
            <person name="Manning G."/>
            <person name="Martin F."/>
            <person name="Muraguchi H."/>
            <person name="Natvig D.O."/>
            <person name="Palmerini H."/>
            <person name="Ramesh M.A."/>
            <person name="Rehmeyer C.J."/>
            <person name="Roe B.A."/>
            <person name="Shenoy N."/>
            <person name="Stanke M."/>
            <person name="Ter-Hovhannisyan V."/>
            <person name="Tunlid A."/>
            <person name="Velagapudi R."/>
            <person name="Vision T.J."/>
            <person name="Zeng Q."/>
            <person name="Zolan M.E."/>
            <person name="Pukkila P.J."/>
        </authorList>
    </citation>
    <scope>NUCLEOTIDE SEQUENCE [LARGE SCALE GENOMIC DNA]</scope>
    <source>
        <strain evidence="3">Okayama-7 / 130 / ATCC MYA-4618 / FGSC 9003</strain>
    </source>
</reference>
<gene>
    <name evidence="2" type="ORF">CC1G_14777</name>
</gene>
<dbReference type="EMBL" id="AACS02000007">
    <property type="protein sequence ID" value="EFI27305.1"/>
    <property type="molecule type" value="Genomic_DNA"/>
</dbReference>